<accession>A0ABQ9KSC7</accession>
<protein>
    <submittedName>
        <fullName evidence="2">Uncharacterized protein</fullName>
    </submittedName>
</protein>
<dbReference type="PANTHER" id="PTHR38225">
    <property type="entry name" value="PROTEIN, PUTATIVE-RELATED"/>
    <property type="match status" value="1"/>
</dbReference>
<evidence type="ECO:0000256" key="1">
    <source>
        <dbReference type="SAM" id="Phobius"/>
    </source>
</evidence>
<dbReference type="Proteomes" id="UP001174677">
    <property type="component" value="Chromosome 16"/>
</dbReference>
<gene>
    <name evidence="2" type="ORF">P3X46_029478</name>
</gene>
<feature type="transmembrane region" description="Helical" evidence="1">
    <location>
        <begin position="92"/>
        <end position="121"/>
    </location>
</feature>
<comment type="caution">
    <text evidence="2">The sequence shown here is derived from an EMBL/GenBank/DDBJ whole genome shotgun (WGS) entry which is preliminary data.</text>
</comment>
<organism evidence="2 3">
    <name type="scientific">Hevea brasiliensis</name>
    <name type="common">Para rubber tree</name>
    <name type="synonym">Siphonia brasiliensis</name>
    <dbReference type="NCBI Taxonomy" id="3981"/>
    <lineage>
        <taxon>Eukaryota</taxon>
        <taxon>Viridiplantae</taxon>
        <taxon>Streptophyta</taxon>
        <taxon>Embryophyta</taxon>
        <taxon>Tracheophyta</taxon>
        <taxon>Spermatophyta</taxon>
        <taxon>Magnoliopsida</taxon>
        <taxon>eudicotyledons</taxon>
        <taxon>Gunneridae</taxon>
        <taxon>Pentapetalae</taxon>
        <taxon>rosids</taxon>
        <taxon>fabids</taxon>
        <taxon>Malpighiales</taxon>
        <taxon>Euphorbiaceae</taxon>
        <taxon>Crotonoideae</taxon>
        <taxon>Micrandreae</taxon>
        <taxon>Hevea</taxon>
    </lineage>
</organism>
<proteinExistence type="predicted"/>
<reference evidence="2" key="1">
    <citation type="journal article" date="2023" name="Plant Biotechnol. J.">
        <title>Chromosome-level wild Hevea brasiliensis genome provides new tools for genomic-assisted breeding and valuable loci to elevate rubber yield.</title>
        <authorList>
            <person name="Cheng H."/>
            <person name="Song X."/>
            <person name="Hu Y."/>
            <person name="Wu T."/>
            <person name="Yang Q."/>
            <person name="An Z."/>
            <person name="Feng S."/>
            <person name="Deng Z."/>
            <person name="Wu W."/>
            <person name="Zeng X."/>
            <person name="Tu M."/>
            <person name="Wang X."/>
            <person name="Huang H."/>
        </authorList>
    </citation>
    <scope>NUCLEOTIDE SEQUENCE</scope>
    <source>
        <strain evidence="2">MT/VB/25A 57/8</strain>
    </source>
</reference>
<keyword evidence="1" id="KW-0812">Transmembrane</keyword>
<sequence>MASSLPSCTILFKPASLNLISTRQALQVRARSFRDEGISGDMVEANLRVLRERIEEVKNKERLERCCRCEYGWNYPSGYNYKLKKQVGLSQVFDLIGLVCRTIGFTCVSGSLILVLVSLIVHLNQ</sequence>
<evidence type="ECO:0000313" key="2">
    <source>
        <dbReference type="EMBL" id="KAJ9147301.1"/>
    </source>
</evidence>
<keyword evidence="3" id="KW-1185">Reference proteome</keyword>
<keyword evidence="1" id="KW-1133">Transmembrane helix</keyword>
<evidence type="ECO:0000313" key="3">
    <source>
        <dbReference type="Proteomes" id="UP001174677"/>
    </source>
</evidence>
<name>A0ABQ9KSC7_HEVBR</name>
<dbReference type="EMBL" id="JARPOI010000016">
    <property type="protein sequence ID" value="KAJ9147301.1"/>
    <property type="molecule type" value="Genomic_DNA"/>
</dbReference>
<keyword evidence="1" id="KW-0472">Membrane</keyword>
<dbReference type="PANTHER" id="PTHR38225:SF4">
    <property type="entry name" value="PROTEIN, PUTATIVE-RELATED"/>
    <property type="match status" value="1"/>
</dbReference>